<feature type="region of interest" description="Disordered" evidence="1">
    <location>
        <begin position="413"/>
        <end position="441"/>
    </location>
</feature>
<evidence type="ECO:0008006" key="4">
    <source>
        <dbReference type="Google" id="ProtNLM"/>
    </source>
</evidence>
<reference evidence="2" key="1">
    <citation type="submission" date="2017-02" db="EMBL/GenBank/DDBJ databases">
        <title>Draft Genome Sequence of the Salt Water Bacterium Oceanospirillum linum ATCC 11336.</title>
        <authorList>
            <person name="Trachtenberg A.M."/>
            <person name="Carney J.G."/>
            <person name="Linnane J.D."/>
            <person name="Rheaume B.A."/>
            <person name="Pitts N.L."/>
            <person name="Mykles D.L."/>
            <person name="Maclea K.S."/>
        </authorList>
    </citation>
    <scope>NUCLEOTIDE SEQUENCE [LARGE SCALE GENOMIC DNA]</scope>
    <source>
        <strain evidence="2">ATCC 11336</strain>
    </source>
</reference>
<protein>
    <recommendedName>
        <fullName evidence="4">AsmA domain-containing protein</fullName>
    </recommendedName>
</protein>
<name>A0A1T1HAS2_OCELI</name>
<dbReference type="AlphaFoldDB" id="A0A1T1HAS2"/>
<evidence type="ECO:0000313" key="2">
    <source>
        <dbReference type="EMBL" id="OOV86827.1"/>
    </source>
</evidence>
<proteinExistence type="predicted"/>
<dbReference type="EMBL" id="MTSD02000004">
    <property type="protein sequence ID" value="OOV86827.1"/>
    <property type="molecule type" value="Genomic_DNA"/>
</dbReference>
<evidence type="ECO:0000256" key="1">
    <source>
        <dbReference type="SAM" id="MobiDB-lite"/>
    </source>
</evidence>
<accession>A0A1T1HAS2</accession>
<dbReference type="Pfam" id="PF05359">
    <property type="entry name" value="DUF748"/>
    <property type="match status" value="1"/>
</dbReference>
<comment type="caution">
    <text evidence="2">The sequence shown here is derived from an EMBL/GenBank/DDBJ whole genome shotgun (WGS) entry which is preliminary data.</text>
</comment>
<dbReference type="RefSeq" id="WP_078319878.1">
    <property type="nucleotide sequence ID" value="NZ_FXTS01000005.1"/>
</dbReference>
<sequence length="793" mass="87017">MKFLLSGLRTLIIAVTVFILFILIALSQGWHTRLVNHFAEPYKIQVGHTQIDWFPLSLIVEKLSVGEGASAFTLDSLDIQTRYSVLAGEPLQLFVKLEGGQVGYRQLPAETEAGWQVAGLSIGQWQQVFTSEAQGPENNSEDLAGNDPAEASASEFVVHLNSLEISDLNVNSEKNGLPDLQLKRLLFNPFYTDQPETLSSLQMELATAGGEINLTGTLSPLSAEPSADLMLKIVDFAPDQQWLAQIPEALQVALDTELDISVRQLVSEMPNEAGATEKTALSSLKAQVTGDLQLNNLIWQAANKASPQAAETQPEPEAEDVPSDKYALKHFALNGLDIQVDIADLQHADPKAVVGVEQVMLETLSVNQPGLDFLLQSIDLKMLSIHADTESAEIQTGVLELANGDLKFELAEAKESTTQASSAKVPPEAGQPSHSDDSGVIAEAQPDQAPTAYEVRYTGKAIQLLNQKVDFRDLNLTDAPLTQLELTSLQLDQPRYPAKKPFPWAAELWLNGQSHWLMNGDLQTAPLKVNLNIDQSGLNLPDISPYSEYYAEIVFDEGVMDNKIQFEITPDSLKGELGFGFNKLDMEMKGGLANLNLPVKTAFSMLEDASDRIELELKLDKKGEELNVGASAIVKELLLAASQKGTFAYLKYTLQPYGALLTLKDVGTSLMKSGDIPLEPVVLELLQAELTANQKGYALKISQILQDKKDLRLNYCYFASEEERMALLEQQGDSVLAASAFKSLNQNRLTEWRKLFAAQGLSGRMSQCSPEQQKARQLEESFSQSQFTILLTP</sequence>
<dbReference type="STRING" id="966.BTA35_0211040"/>
<evidence type="ECO:0000313" key="3">
    <source>
        <dbReference type="Proteomes" id="UP000190064"/>
    </source>
</evidence>
<dbReference type="Proteomes" id="UP000190064">
    <property type="component" value="Unassembled WGS sequence"/>
</dbReference>
<gene>
    <name evidence="2" type="ORF">BTA35_0211040</name>
</gene>
<keyword evidence="3" id="KW-1185">Reference proteome</keyword>
<organism evidence="2 3">
    <name type="scientific">Oceanospirillum linum</name>
    <dbReference type="NCBI Taxonomy" id="966"/>
    <lineage>
        <taxon>Bacteria</taxon>
        <taxon>Pseudomonadati</taxon>
        <taxon>Pseudomonadota</taxon>
        <taxon>Gammaproteobacteria</taxon>
        <taxon>Oceanospirillales</taxon>
        <taxon>Oceanospirillaceae</taxon>
        <taxon>Oceanospirillum</taxon>
    </lineage>
</organism>
<dbReference type="InterPro" id="IPR008023">
    <property type="entry name" value="DUF748"/>
</dbReference>